<feature type="transmembrane region" description="Helical" evidence="10">
    <location>
        <begin position="108"/>
        <end position="128"/>
    </location>
</feature>
<evidence type="ECO:0000256" key="3">
    <source>
        <dbReference type="ARBA" id="ARBA00022448"/>
    </source>
</evidence>
<evidence type="ECO:0000256" key="10">
    <source>
        <dbReference type="SAM" id="Phobius"/>
    </source>
</evidence>
<gene>
    <name evidence="11" type="ORF">BOTBODRAFT_33339</name>
</gene>
<dbReference type="FunCoup" id="A0A067MPV8">
    <property type="interactions" value="67"/>
</dbReference>
<dbReference type="Proteomes" id="UP000027195">
    <property type="component" value="Unassembled WGS sequence"/>
</dbReference>
<dbReference type="InterPro" id="IPR004648">
    <property type="entry name" value="Oligpept_transpt"/>
</dbReference>
<evidence type="ECO:0000256" key="7">
    <source>
        <dbReference type="ARBA" id="ARBA00022989"/>
    </source>
</evidence>
<protein>
    <recommendedName>
        <fullName evidence="13">OPT family small oligopeptide transporter</fullName>
    </recommendedName>
</protein>
<keyword evidence="12" id="KW-1185">Reference proteome</keyword>
<dbReference type="GO" id="GO:0016020">
    <property type="term" value="C:membrane"/>
    <property type="evidence" value="ECO:0007669"/>
    <property type="project" value="UniProtKB-SubCell"/>
</dbReference>
<feature type="transmembrane region" description="Helical" evidence="10">
    <location>
        <begin position="279"/>
        <end position="301"/>
    </location>
</feature>
<dbReference type="InterPro" id="IPR004813">
    <property type="entry name" value="OPT"/>
</dbReference>
<feature type="region of interest" description="Disordered" evidence="9">
    <location>
        <begin position="1"/>
        <end position="23"/>
    </location>
</feature>
<dbReference type="PANTHER" id="PTHR22601">
    <property type="entry name" value="ISP4 LIKE PROTEIN"/>
    <property type="match status" value="1"/>
</dbReference>
<evidence type="ECO:0000256" key="6">
    <source>
        <dbReference type="ARBA" id="ARBA00022927"/>
    </source>
</evidence>
<accession>A0A067MPV8</accession>
<feature type="transmembrane region" description="Helical" evidence="10">
    <location>
        <begin position="182"/>
        <end position="202"/>
    </location>
</feature>
<organism evidence="11 12">
    <name type="scientific">Botryobasidium botryosum (strain FD-172 SS1)</name>
    <dbReference type="NCBI Taxonomy" id="930990"/>
    <lineage>
        <taxon>Eukaryota</taxon>
        <taxon>Fungi</taxon>
        <taxon>Dikarya</taxon>
        <taxon>Basidiomycota</taxon>
        <taxon>Agaricomycotina</taxon>
        <taxon>Agaricomycetes</taxon>
        <taxon>Cantharellales</taxon>
        <taxon>Botryobasidiaceae</taxon>
        <taxon>Botryobasidium</taxon>
    </lineage>
</organism>
<proteinExistence type="inferred from homology"/>
<reference evidence="12" key="1">
    <citation type="journal article" date="2014" name="Proc. Natl. Acad. Sci. U.S.A.">
        <title>Extensive sampling of basidiomycete genomes demonstrates inadequacy of the white-rot/brown-rot paradigm for wood decay fungi.</title>
        <authorList>
            <person name="Riley R."/>
            <person name="Salamov A.A."/>
            <person name="Brown D.W."/>
            <person name="Nagy L.G."/>
            <person name="Floudas D."/>
            <person name="Held B.W."/>
            <person name="Levasseur A."/>
            <person name="Lombard V."/>
            <person name="Morin E."/>
            <person name="Otillar R."/>
            <person name="Lindquist E.A."/>
            <person name="Sun H."/>
            <person name="LaButti K.M."/>
            <person name="Schmutz J."/>
            <person name="Jabbour D."/>
            <person name="Luo H."/>
            <person name="Baker S.E."/>
            <person name="Pisabarro A.G."/>
            <person name="Walton J.D."/>
            <person name="Blanchette R.A."/>
            <person name="Henrissat B."/>
            <person name="Martin F."/>
            <person name="Cullen D."/>
            <person name="Hibbett D.S."/>
            <person name="Grigoriev I.V."/>
        </authorList>
    </citation>
    <scope>NUCLEOTIDE SEQUENCE [LARGE SCALE GENOMIC DNA]</scope>
    <source>
        <strain evidence="12">FD-172 SS1</strain>
    </source>
</reference>
<feature type="transmembrane region" description="Helical" evidence="10">
    <location>
        <begin position="214"/>
        <end position="232"/>
    </location>
</feature>
<comment type="subcellular location">
    <subcellularLocation>
        <location evidence="1">Membrane</location>
        <topology evidence="1">Multi-pass membrane protein</topology>
    </subcellularLocation>
</comment>
<dbReference type="GO" id="GO:0035673">
    <property type="term" value="F:oligopeptide transmembrane transporter activity"/>
    <property type="evidence" value="ECO:0007669"/>
    <property type="project" value="InterPro"/>
</dbReference>
<feature type="transmembrane region" description="Helical" evidence="10">
    <location>
        <begin position="587"/>
        <end position="606"/>
    </location>
</feature>
<feature type="transmembrane region" description="Helical" evidence="10">
    <location>
        <begin position="321"/>
        <end position="342"/>
    </location>
</feature>
<evidence type="ECO:0008006" key="13">
    <source>
        <dbReference type="Google" id="ProtNLM"/>
    </source>
</evidence>
<feature type="transmembrane region" description="Helical" evidence="10">
    <location>
        <begin position="419"/>
        <end position="447"/>
    </location>
</feature>
<dbReference type="Pfam" id="PF03169">
    <property type="entry name" value="OPT"/>
    <property type="match status" value="1"/>
</dbReference>
<feature type="transmembrane region" description="Helical" evidence="10">
    <location>
        <begin position="354"/>
        <end position="373"/>
    </location>
</feature>
<keyword evidence="6" id="KW-0653">Protein transport</keyword>
<keyword evidence="4 10" id="KW-0812">Transmembrane</keyword>
<evidence type="ECO:0000256" key="2">
    <source>
        <dbReference type="ARBA" id="ARBA00008807"/>
    </source>
</evidence>
<feature type="compositionally biased region" description="Polar residues" evidence="9">
    <location>
        <begin position="1"/>
        <end position="17"/>
    </location>
</feature>
<name>A0A067MPV8_BOTB1</name>
<dbReference type="InParanoid" id="A0A067MPV8"/>
<dbReference type="NCBIfam" id="TIGR00727">
    <property type="entry name" value="ISP4_OPT"/>
    <property type="match status" value="1"/>
</dbReference>
<evidence type="ECO:0000313" key="12">
    <source>
        <dbReference type="Proteomes" id="UP000027195"/>
    </source>
</evidence>
<keyword evidence="5" id="KW-0571">Peptide transport</keyword>
<comment type="similarity">
    <text evidence="2">Belongs to the oligopeptide OPT transporter family.</text>
</comment>
<dbReference type="AlphaFoldDB" id="A0A067MPV8"/>
<feature type="transmembrane region" description="Helical" evidence="10">
    <location>
        <begin position="505"/>
        <end position="525"/>
    </location>
</feature>
<evidence type="ECO:0000256" key="8">
    <source>
        <dbReference type="ARBA" id="ARBA00023136"/>
    </source>
</evidence>
<dbReference type="HOGENOM" id="CLU_004965_1_1_1"/>
<evidence type="ECO:0000256" key="9">
    <source>
        <dbReference type="SAM" id="MobiDB-lite"/>
    </source>
</evidence>
<dbReference type="NCBIfam" id="TIGR00728">
    <property type="entry name" value="OPT_sfam"/>
    <property type="match status" value="1"/>
</dbReference>
<dbReference type="EMBL" id="KL198042">
    <property type="protein sequence ID" value="KDQ13631.1"/>
    <property type="molecule type" value="Genomic_DNA"/>
</dbReference>
<evidence type="ECO:0000313" key="11">
    <source>
        <dbReference type="EMBL" id="KDQ13631.1"/>
    </source>
</evidence>
<keyword evidence="7 10" id="KW-1133">Transmembrane helix</keyword>
<evidence type="ECO:0000256" key="4">
    <source>
        <dbReference type="ARBA" id="ARBA00022692"/>
    </source>
</evidence>
<dbReference type="OrthoDB" id="9986677at2759"/>
<evidence type="ECO:0000256" key="5">
    <source>
        <dbReference type="ARBA" id="ARBA00022856"/>
    </source>
</evidence>
<evidence type="ECO:0000256" key="1">
    <source>
        <dbReference type="ARBA" id="ARBA00004141"/>
    </source>
</evidence>
<dbReference type="GO" id="GO:0015031">
    <property type="term" value="P:protein transport"/>
    <property type="evidence" value="ECO:0007669"/>
    <property type="project" value="UniProtKB-KW"/>
</dbReference>
<sequence length="800" mass="90457">MDSSPGPSTRTRPQTSRVELPEAHLNDPNYNYAIWGEDDVQQVGDVELDGQTRAGASDSTVDKRSFVSRETYKFDAEYYNDLEDDSPYPEVRAAVSNTDDPSMPTNTFRMWFLGIFFSIITSGLNQFFSMRYPSVTITALVAQLLALPFGKALEKILPTHQFSTFGYKWSLNPGPFNIKEHVIITVMANVVYGGAYATDIIASQRTFYNQNNGAAYQLLLVLSTQLIGFSLAGACRRFLVWPSSMIWPATLVNSALFNTMHSAYHYPEDGQGWMSRPRFFIYAFLGSFMWYWFPGYLFTALSMFTWVCWMAPSNVIVNHLFGYDTGLGMGIITFDWAMIAYNGSPLVTPWWAQANVFASLVLIYWIICPILYYNNVFYAKYLPMSSGGSYDNTGRAYQAARIVKDGIFQPDLYREYSPLYISMTFALSYGLSFGALTSTIVHTFLWYRHDIMRQFRSSLKDENDVHSRLMLAYPEVPKRWYLLLGIISLALGLVTIEVWNTELPVWAFVVALGISVIYVVPIGMIQAITNMQVGLNVITELIVGYAVPGKPIAMMVFKTFGYITMTQALSFVSDLKLGHYMKIPPRIMFLAQTISTIVAAFVVVGVQDWMFGNIEDLCSSTQKDAWTCPRVRVFATASLIWGGIGPARVFNAGALYYPLVFFFLIGAIAPIPFYFLAKKYPQSWWKYISMPVFFSGTAYMPPATGINYSSWAVVGFMFQYLVRRRHFTWWSRYNYILSAALDSGVAVCTIVIFFCLLFPTKAGFHIIWWGNTVSKNTADAVGAPFVTLTPGETFGPKVWY</sequence>
<keyword evidence="3" id="KW-0813">Transport</keyword>
<feature type="transmembrane region" description="Helical" evidence="10">
    <location>
        <begin position="480"/>
        <end position="499"/>
    </location>
</feature>
<keyword evidence="8 10" id="KW-0472">Membrane</keyword>
<feature type="transmembrane region" description="Helical" evidence="10">
    <location>
        <begin position="655"/>
        <end position="677"/>
    </location>
</feature>
<feature type="transmembrane region" description="Helical" evidence="10">
    <location>
        <begin position="734"/>
        <end position="759"/>
    </location>
</feature>